<evidence type="ECO:0008006" key="4">
    <source>
        <dbReference type="Google" id="ProtNLM"/>
    </source>
</evidence>
<dbReference type="EMBL" id="MCHY01000008">
    <property type="protein sequence ID" value="RKD24035.1"/>
    <property type="molecule type" value="Genomic_DNA"/>
</dbReference>
<comment type="caution">
    <text evidence="2">The sequence shown here is derived from an EMBL/GenBank/DDBJ whole genome shotgun (WGS) entry which is preliminary data.</text>
</comment>
<feature type="signal peptide" evidence="1">
    <location>
        <begin position="1"/>
        <end position="26"/>
    </location>
</feature>
<dbReference type="RefSeq" id="WP_120189278.1">
    <property type="nucleotide sequence ID" value="NZ_MCHY01000008.1"/>
</dbReference>
<name>A0A419SJ73_9BACL</name>
<feature type="chain" id="PRO_5019303836" description="GerMN domain-containing protein" evidence="1">
    <location>
        <begin position="27"/>
        <end position="176"/>
    </location>
</feature>
<sequence length="176" mass="19879">MSRRYLALVCSLLLLLASGCSQQSSAPLPNDEEHVNKGAEVETEQQQMDIQLFYADDQILGLQETTAEIKFEDDVDKYKQAFLGLTTSSDDTLIPIWEKEALEKVSFEAGTLNFQFKEPSEQHGSSVESLQIESLLKTMFQFPEVEEISINNLDQETYSGQIDISEPFTRETLADQ</sequence>
<dbReference type="OrthoDB" id="1954033at2"/>
<proteinExistence type="predicted"/>
<keyword evidence="3" id="KW-1185">Reference proteome</keyword>
<dbReference type="AlphaFoldDB" id="A0A419SJ73"/>
<organism evidence="2 3">
    <name type="scientific">Ammoniphilus oxalaticus</name>
    <dbReference type="NCBI Taxonomy" id="66863"/>
    <lineage>
        <taxon>Bacteria</taxon>
        <taxon>Bacillati</taxon>
        <taxon>Bacillota</taxon>
        <taxon>Bacilli</taxon>
        <taxon>Bacillales</taxon>
        <taxon>Paenibacillaceae</taxon>
        <taxon>Aneurinibacillus group</taxon>
        <taxon>Ammoniphilus</taxon>
    </lineage>
</organism>
<evidence type="ECO:0000313" key="3">
    <source>
        <dbReference type="Proteomes" id="UP000284219"/>
    </source>
</evidence>
<evidence type="ECO:0000313" key="2">
    <source>
        <dbReference type="EMBL" id="RKD24035.1"/>
    </source>
</evidence>
<evidence type="ECO:0000256" key="1">
    <source>
        <dbReference type="SAM" id="SignalP"/>
    </source>
</evidence>
<reference evidence="2 3" key="1">
    <citation type="submission" date="2016-08" db="EMBL/GenBank/DDBJ databases">
        <title>Novel Firmicute Genomes.</title>
        <authorList>
            <person name="Poppleton D.I."/>
            <person name="Gribaldo S."/>
        </authorList>
    </citation>
    <scope>NUCLEOTIDE SEQUENCE [LARGE SCALE GENOMIC DNA]</scope>
    <source>
        <strain evidence="2 3">RAOx-1</strain>
    </source>
</reference>
<protein>
    <recommendedName>
        <fullName evidence="4">GerMN domain-containing protein</fullName>
    </recommendedName>
</protein>
<gene>
    <name evidence="2" type="ORF">BEP19_06400</name>
</gene>
<keyword evidence="1" id="KW-0732">Signal</keyword>
<accession>A0A419SJ73</accession>
<dbReference type="Proteomes" id="UP000284219">
    <property type="component" value="Unassembled WGS sequence"/>
</dbReference>
<dbReference type="PROSITE" id="PS51257">
    <property type="entry name" value="PROKAR_LIPOPROTEIN"/>
    <property type="match status" value="1"/>
</dbReference>